<dbReference type="Proteomes" id="UP001206331">
    <property type="component" value="Unassembled WGS sequence"/>
</dbReference>
<comment type="caution">
    <text evidence="1">The sequence shown here is derived from an EMBL/GenBank/DDBJ whole genome shotgun (WGS) entry which is preliminary data.</text>
</comment>
<evidence type="ECO:0000313" key="2">
    <source>
        <dbReference type="Proteomes" id="UP001206331"/>
    </source>
</evidence>
<dbReference type="EMBL" id="JAJUPA010000001">
    <property type="protein sequence ID" value="MCQ9629003.1"/>
    <property type="molecule type" value="Genomic_DNA"/>
</dbReference>
<name>A0ABT1WSH8_ACTSU</name>
<accession>A0ABT1WSH8</accession>
<evidence type="ECO:0000313" key="1">
    <source>
        <dbReference type="EMBL" id="MCQ9629003.1"/>
    </source>
</evidence>
<reference evidence="1 2" key="1">
    <citation type="submission" date="2021-12" db="EMBL/GenBank/DDBJ databases">
        <title>Identification and characterization of A. suis stains in western Canada.</title>
        <authorList>
            <person name="Kulathunga D.G.R.S."/>
            <person name="De Oliveira Costa M."/>
        </authorList>
    </citation>
    <scope>NUCLEOTIDE SEQUENCE [LARGE SCALE GENOMIC DNA]</scope>
    <source>
        <strain evidence="1 2">18_292</strain>
    </source>
</reference>
<dbReference type="GeneID" id="34291974"/>
<keyword evidence="2" id="KW-1185">Reference proteome</keyword>
<protein>
    <submittedName>
        <fullName evidence="1">Uncharacterized protein</fullName>
    </submittedName>
</protein>
<dbReference type="RefSeq" id="WP_014991388.1">
    <property type="nucleotide sequence ID" value="NZ_CP090556.1"/>
</dbReference>
<organism evidence="1 2">
    <name type="scientific">Actinobacillus suis</name>
    <dbReference type="NCBI Taxonomy" id="716"/>
    <lineage>
        <taxon>Bacteria</taxon>
        <taxon>Pseudomonadati</taxon>
        <taxon>Pseudomonadota</taxon>
        <taxon>Gammaproteobacteria</taxon>
        <taxon>Pasteurellales</taxon>
        <taxon>Pasteurellaceae</taxon>
        <taxon>Actinobacillus</taxon>
    </lineage>
</organism>
<gene>
    <name evidence="1" type="ORF">LZL92_01745</name>
</gene>
<sequence length="83" mass="9561">MKCEAAKNNPLIMDQAIQFYLANPKGIFTFMSLWNDNEPYSKQELKICLNSRINKLKALFSVLPTIGTELSLKRLLSQKEQLQ</sequence>
<proteinExistence type="predicted"/>